<feature type="compositionally biased region" description="Basic and acidic residues" evidence="2">
    <location>
        <begin position="110"/>
        <end position="137"/>
    </location>
</feature>
<evidence type="ECO:0000256" key="1">
    <source>
        <dbReference type="PROSITE-ProRule" id="PRU00176"/>
    </source>
</evidence>
<feature type="compositionally biased region" description="Basic and acidic residues" evidence="2">
    <location>
        <begin position="641"/>
        <end position="669"/>
    </location>
</feature>
<sequence>MYENQKQSVGGTAAGKLKNKANRNQLKMAGIKHKKSTKETTKEVKPAVLKQAIKLSSVDGELDNLFKSSTFPPLETVAVPEISPPEPKESPTTKSAPQTTKPAPQITKSPEPKNKQAKPVKENTLPEKLKKNKEPSRRKPKNTSIETSYETKLAIERAKLFAQQLKQSAVQPSTKQANSAPSKPPQKTQQIEAHTDDKDDGDDNNEDEDDDSGDDNDDDTNENQDEDPQGSMHSNESEGGDSYPSEDPEDDKQSLDTPLVHETALARSSSTSKSKTRNPKKKDLPDETSEQKNARTVFIGNVHIDCVKNKSASRALQGHLLRPVESENQVRIESIRYRGIPLATPIGSEPPKEQHGAKRSKAWQEAQAGSRPTFDDAAGGSAGRRGAKAAESSETSLPTVKFLTGGQKRMIGYVTGDIHPEAKSCLAYAVIAPPLADAQGTTTKTAAELAKLIATKNDGTSFMDRVLRCDIAFQSPSKTTKNTTSNNPAHSIDYKEQRRTLFIGGLDFVEEEDSIRKAVEKRILEEKKGSLPDGANTWVERVRVIRDKATSLTKGFAYVLLRTQDAVEEMLALPEGSFKIGKRKVRLQKYLSTGQSSALKRTRESTSTNSKQDKKSKLNHQTDPNSSSKTGTQKPKTHNKPRIDLSKEISTDYKGPDQSKELATMDKDQRKRIKSANQLRVERRMLKKTNQLKIKILSTRKSSNSHSSKSEFHNTLKPFKSAIKKLDASKQHKKLKSEKQKGITSSNNNKKPKSVSK</sequence>
<feature type="compositionally biased region" description="Polar residues" evidence="2">
    <location>
        <begin position="1"/>
        <end position="10"/>
    </location>
</feature>
<gene>
    <name evidence="4" type="ORF">PSTT_04525</name>
</gene>
<accession>A0A2S4VSE2</accession>
<feature type="domain" description="RRM" evidence="3">
    <location>
        <begin position="499"/>
        <end position="592"/>
    </location>
</feature>
<comment type="caution">
    <text evidence="4">The sequence shown here is derived from an EMBL/GenBank/DDBJ whole genome shotgun (WGS) entry which is preliminary data.</text>
</comment>
<dbReference type="Proteomes" id="UP000239156">
    <property type="component" value="Unassembled WGS sequence"/>
</dbReference>
<keyword evidence="1" id="KW-0694">RNA-binding</keyword>
<evidence type="ECO:0000313" key="4">
    <source>
        <dbReference type="EMBL" id="POW12453.1"/>
    </source>
</evidence>
<feature type="region of interest" description="Disordered" evidence="2">
    <location>
        <begin position="165"/>
        <end position="294"/>
    </location>
</feature>
<dbReference type="SMART" id="SM00360">
    <property type="entry name" value="RRM"/>
    <property type="match status" value="1"/>
</dbReference>
<dbReference type="Gene3D" id="3.30.70.330">
    <property type="match status" value="1"/>
</dbReference>
<feature type="region of interest" description="Disordered" evidence="2">
    <location>
        <begin position="343"/>
        <end position="394"/>
    </location>
</feature>
<dbReference type="VEuPathDB" id="FungiDB:PSHT_09096"/>
<dbReference type="GO" id="GO:0003723">
    <property type="term" value="F:RNA binding"/>
    <property type="evidence" value="ECO:0007669"/>
    <property type="project" value="UniProtKB-UniRule"/>
</dbReference>
<dbReference type="InterPro" id="IPR012677">
    <property type="entry name" value="Nucleotide-bd_a/b_plait_sf"/>
</dbReference>
<name>A0A2S4VSE2_9BASI</name>
<feature type="compositionally biased region" description="Polar residues" evidence="2">
    <location>
        <begin position="619"/>
        <end position="634"/>
    </location>
</feature>
<dbReference type="EMBL" id="PKSL01000031">
    <property type="protein sequence ID" value="POW12453.1"/>
    <property type="molecule type" value="Genomic_DNA"/>
</dbReference>
<feature type="compositionally biased region" description="Polar residues" evidence="2">
    <location>
        <begin position="96"/>
        <end position="108"/>
    </location>
</feature>
<dbReference type="AlphaFoldDB" id="A0A2S4VSE2"/>
<feature type="region of interest" description="Disordered" evidence="2">
    <location>
        <begin position="1"/>
        <end position="46"/>
    </location>
</feature>
<organism evidence="4 5">
    <name type="scientific">Puccinia striiformis</name>
    <dbReference type="NCBI Taxonomy" id="27350"/>
    <lineage>
        <taxon>Eukaryota</taxon>
        <taxon>Fungi</taxon>
        <taxon>Dikarya</taxon>
        <taxon>Basidiomycota</taxon>
        <taxon>Pucciniomycotina</taxon>
        <taxon>Pucciniomycetes</taxon>
        <taxon>Pucciniales</taxon>
        <taxon>Pucciniaceae</taxon>
        <taxon>Puccinia</taxon>
    </lineage>
</organism>
<evidence type="ECO:0000313" key="5">
    <source>
        <dbReference type="Proteomes" id="UP000239156"/>
    </source>
</evidence>
<dbReference type="VEuPathDB" id="FungiDB:PSTT_04525"/>
<feature type="compositionally biased region" description="Polar residues" evidence="2">
    <location>
        <begin position="165"/>
        <end position="192"/>
    </location>
</feature>
<feature type="compositionally biased region" description="Acidic residues" evidence="2">
    <location>
        <begin position="198"/>
        <end position="228"/>
    </location>
</feature>
<feature type="region of interest" description="Disordered" evidence="2">
    <location>
        <begin position="63"/>
        <end position="150"/>
    </location>
</feature>
<dbReference type="InterPro" id="IPR000504">
    <property type="entry name" value="RRM_dom"/>
</dbReference>
<dbReference type="SUPFAM" id="SSF54928">
    <property type="entry name" value="RNA-binding domain, RBD"/>
    <property type="match status" value="1"/>
</dbReference>
<evidence type="ECO:0000256" key="2">
    <source>
        <dbReference type="SAM" id="MobiDB-lite"/>
    </source>
</evidence>
<feature type="compositionally biased region" description="Basic and acidic residues" evidence="2">
    <location>
        <begin position="281"/>
        <end position="293"/>
    </location>
</feature>
<keyword evidence="5" id="KW-1185">Reference proteome</keyword>
<dbReference type="PROSITE" id="PS50102">
    <property type="entry name" value="RRM"/>
    <property type="match status" value="1"/>
</dbReference>
<reference evidence="4" key="1">
    <citation type="submission" date="2017-12" db="EMBL/GenBank/DDBJ databases">
        <title>Gene loss provides genomic basis for host adaptation in cereal stripe rust fungi.</title>
        <authorList>
            <person name="Xia C."/>
        </authorList>
    </citation>
    <scope>NUCLEOTIDE SEQUENCE [LARGE SCALE GENOMIC DNA]</scope>
    <source>
        <strain evidence="4">93-210</strain>
    </source>
</reference>
<feature type="region of interest" description="Disordered" evidence="2">
    <location>
        <begin position="698"/>
        <end position="757"/>
    </location>
</feature>
<dbReference type="InterPro" id="IPR035979">
    <property type="entry name" value="RBD_domain_sf"/>
</dbReference>
<feature type="compositionally biased region" description="Polar residues" evidence="2">
    <location>
        <begin position="594"/>
        <end position="610"/>
    </location>
</feature>
<evidence type="ECO:0000259" key="3">
    <source>
        <dbReference type="PROSITE" id="PS50102"/>
    </source>
</evidence>
<proteinExistence type="predicted"/>
<protein>
    <recommendedName>
        <fullName evidence="3">RRM domain-containing protein</fullName>
    </recommendedName>
</protein>
<feature type="region of interest" description="Disordered" evidence="2">
    <location>
        <begin position="594"/>
        <end position="675"/>
    </location>
</feature>